<dbReference type="Gene3D" id="3.40.50.740">
    <property type="match status" value="1"/>
</dbReference>
<evidence type="ECO:0000256" key="3">
    <source>
        <dbReference type="ARBA" id="ARBA00023014"/>
    </source>
</evidence>
<evidence type="ECO:0000313" key="6">
    <source>
        <dbReference type="Proteomes" id="UP000000442"/>
    </source>
</evidence>
<dbReference type="PANTHER" id="PTHR43742:SF6">
    <property type="entry name" value="OXIDOREDUCTASE YYAE-RELATED"/>
    <property type="match status" value="1"/>
</dbReference>
<dbReference type="KEGG" id="dat:HRM2_02920"/>
<dbReference type="GO" id="GO:0016491">
    <property type="term" value="F:oxidoreductase activity"/>
    <property type="evidence" value="ECO:0007669"/>
    <property type="project" value="InterPro"/>
</dbReference>
<dbReference type="InterPro" id="IPR006656">
    <property type="entry name" value="Mopterin_OxRdtase"/>
</dbReference>
<gene>
    <name evidence="5" type="ordered locus">HRM2_02920</name>
</gene>
<dbReference type="InterPro" id="IPR009010">
    <property type="entry name" value="Asp_de-COase-like_dom_sf"/>
</dbReference>
<dbReference type="SUPFAM" id="SSF50692">
    <property type="entry name" value="ADC-like"/>
    <property type="match status" value="1"/>
</dbReference>
<dbReference type="STRING" id="177437.HRM2_02920"/>
<sequence length="644" mass="70122">MEQISSCTLDCQDTCSIVAAKNRQGRVVLKGNPNHPFTRGFACAKGRRALERITSPLRITTPLIRTGDKRDGVFQPASWDRVLDLVAKKIKALCSVPASMLHVRYYGFRGVFSEGSNYLFDRLGATSTHGALCDNAGCAAFLADFGALEMNAPEELLNAGHIVNWGKDFSRSSLHLGAMVNQARKRGACVTTISPGGDGNSAYTDHAICIRPGTDRFLAGAVIKRLDEQGMILARASARATGVPSFLEILREQDMASLLTASDCSRSDLDRLSGIYSDPLNRPAATIMGWGIQRYLFGGENVRYINALAFLSGQIGIGGGGSYFNVSSGRNINAGWADRAGKPCRTLLLPRIGQEILAADPPIRFLLVDGTNVVNQAPDSLTIKRALETIDFKVVVDAFMTDTASLADVILPCALDHEREEIVGSCFHNMINYSRALFPPAGEARPDFHIMADLAHRLGMDFPQREEILATCLNTPFVDTSGGHGTILAKLKETGFLETCHPEIAWKDLAFAHPDGKYRLPEKLNPEPLAPPGFPLHLLSLVNKDFIHSQIPEAAQKGLPRVWINPESPVMAGLDLSEPVFLATGLGRMAVSLCFAEGLHRLTLIIRRGGWIKHGRCVNPLVEPLVTDMGENAAYYSQYARLEN</sequence>
<dbReference type="Pfam" id="PF04879">
    <property type="entry name" value="Molybdop_Fe4S4"/>
    <property type="match status" value="1"/>
</dbReference>
<name>C0QFL8_DESAH</name>
<proteinExistence type="predicted"/>
<dbReference type="PANTHER" id="PTHR43742">
    <property type="entry name" value="TRIMETHYLAMINE-N-OXIDE REDUCTASE"/>
    <property type="match status" value="1"/>
</dbReference>
<dbReference type="SUPFAM" id="SSF53706">
    <property type="entry name" value="Formate dehydrogenase/DMSO reductase, domains 1-3"/>
    <property type="match status" value="1"/>
</dbReference>
<dbReference type="Gene3D" id="3.40.228.10">
    <property type="entry name" value="Dimethylsulfoxide Reductase, domain 2"/>
    <property type="match status" value="1"/>
</dbReference>
<protein>
    <submittedName>
        <fullName evidence="5">Molybdopterin oxidoreductase domain protein</fullName>
    </submittedName>
</protein>
<evidence type="ECO:0000259" key="4">
    <source>
        <dbReference type="PROSITE" id="PS51669"/>
    </source>
</evidence>
<evidence type="ECO:0000313" key="5">
    <source>
        <dbReference type="EMBL" id="ACN13414.1"/>
    </source>
</evidence>
<dbReference type="GO" id="GO:0046872">
    <property type="term" value="F:metal ion binding"/>
    <property type="evidence" value="ECO:0007669"/>
    <property type="project" value="UniProtKB-KW"/>
</dbReference>
<accession>C0QFL8</accession>
<dbReference type="Pfam" id="PF00384">
    <property type="entry name" value="Molybdopterin"/>
    <property type="match status" value="1"/>
</dbReference>
<dbReference type="PROSITE" id="PS51669">
    <property type="entry name" value="4FE4S_MOW_BIS_MGD"/>
    <property type="match status" value="1"/>
</dbReference>
<dbReference type="SMART" id="SM00926">
    <property type="entry name" value="Molybdop_Fe4S4"/>
    <property type="match status" value="1"/>
</dbReference>
<dbReference type="eggNOG" id="COG0243">
    <property type="taxonomic scope" value="Bacteria"/>
</dbReference>
<evidence type="ECO:0000256" key="2">
    <source>
        <dbReference type="ARBA" id="ARBA00023004"/>
    </source>
</evidence>
<keyword evidence="2" id="KW-0408">Iron</keyword>
<keyword evidence="6" id="KW-1185">Reference proteome</keyword>
<feature type="domain" description="4Fe-4S Mo/W bis-MGD-type" evidence="4">
    <location>
        <begin position="1"/>
        <end position="57"/>
    </location>
</feature>
<reference evidence="5 6" key="1">
    <citation type="journal article" date="2009" name="Environ. Microbiol.">
        <title>Genome sequence of Desulfobacterium autotrophicum HRM2, a marine sulfate reducer oxidizing organic carbon completely to carbon dioxide.</title>
        <authorList>
            <person name="Strittmatter A.W."/>
            <person name="Liesegang H."/>
            <person name="Rabus R."/>
            <person name="Decker I."/>
            <person name="Amann J."/>
            <person name="Andres S."/>
            <person name="Henne A."/>
            <person name="Fricke W.F."/>
            <person name="Martinez-Arias R."/>
            <person name="Bartels D."/>
            <person name="Goesmann A."/>
            <person name="Krause L."/>
            <person name="Puehler A."/>
            <person name="Klenk H.P."/>
            <person name="Richter M."/>
            <person name="Schuler M."/>
            <person name="Gloeckner F.O."/>
            <person name="Meyerdierks A."/>
            <person name="Gottschalk G."/>
            <person name="Amann R."/>
        </authorList>
    </citation>
    <scope>NUCLEOTIDE SEQUENCE [LARGE SCALE GENOMIC DNA]</scope>
    <source>
        <strain evidence="6">ATCC 43914 / DSM 3382 / HRM2</strain>
    </source>
</reference>
<dbReference type="RefSeq" id="WP_012662663.1">
    <property type="nucleotide sequence ID" value="NC_012108.1"/>
</dbReference>
<dbReference type="EMBL" id="CP001087">
    <property type="protein sequence ID" value="ACN13414.1"/>
    <property type="molecule type" value="Genomic_DNA"/>
</dbReference>
<dbReference type="InterPro" id="IPR050612">
    <property type="entry name" value="Prok_Mopterin_Oxidored"/>
</dbReference>
<dbReference type="HOGENOM" id="CLU_000422_13_3_7"/>
<dbReference type="OrthoDB" id="9810782at2"/>
<dbReference type="InterPro" id="IPR006963">
    <property type="entry name" value="Mopterin_OxRdtase_4Fe-4S_dom"/>
</dbReference>
<dbReference type="Gene3D" id="3.30.2070.10">
    <property type="entry name" value="Formate dehydrogenase/DMSO reductase"/>
    <property type="match status" value="1"/>
</dbReference>
<dbReference type="GO" id="GO:0051536">
    <property type="term" value="F:iron-sulfur cluster binding"/>
    <property type="evidence" value="ECO:0007669"/>
    <property type="project" value="UniProtKB-KW"/>
</dbReference>
<dbReference type="AlphaFoldDB" id="C0QFL8"/>
<keyword evidence="1" id="KW-0479">Metal-binding</keyword>
<keyword evidence="3" id="KW-0411">Iron-sulfur</keyword>
<dbReference type="Proteomes" id="UP000000442">
    <property type="component" value="Chromosome"/>
</dbReference>
<organism evidence="5 6">
    <name type="scientific">Desulforapulum autotrophicum (strain ATCC 43914 / DSM 3382 / VKM B-1955 / HRM2)</name>
    <name type="common">Desulfobacterium autotrophicum</name>
    <dbReference type="NCBI Taxonomy" id="177437"/>
    <lineage>
        <taxon>Bacteria</taxon>
        <taxon>Pseudomonadati</taxon>
        <taxon>Thermodesulfobacteriota</taxon>
        <taxon>Desulfobacteria</taxon>
        <taxon>Desulfobacterales</taxon>
        <taxon>Desulfobacteraceae</taxon>
        <taxon>Desulforapulum</taxon>
    </lineage>
</organism>
<dbReference type="Gene3D" id="2.20.25.90">
    <property type="entry name" value="ADC-like domains"/>
    <property type="match status" value="1"/>
</dbReference>
<evidence type="ECO:0000256" key="1">
    <source>
        <dbReference type="ARBA" id="ARBA00022723"/>
    </source>
</evidence>